<evidence type="ECO:0000313" key="3">
    <source>
        <dbReference type="EMBL" id="KAJ1352541.1"/>
    </source>
</evidence>
<proteinExistence type="predicted"/>
<evidence type="ECO:0000313" key="2">
    <source>
        <dbReference type="EMBL" id="KAJ1352539.1"/>
    </source>
</evidence>
<dbReference type="EMBL" id="JAHQIW010001445">
    <property type="protein sequence ID" value="KAJ1352541.1"/>
    <property type="molecule type" value="Genomic_DNA"/>
</dbReference>
<feature type="region of interest" description="Disordered" evidence="1">
    <location>
        <begin position="64"/>
        <end position="91"/>
    </location>
</feature>
<dbReference type="EMBL" id="JAHQIW010001445">
    <property type="protein sequence ID" value="KAJ1352539.1"/>
    <property type="molecule type" value="Genomic_DNA"/>
</dbReference>
<evidence type="ECO:0000313" key="4">
    <source>
        <dbReference type="Proteomes" id="UP001196413"/>
    </source>
</evidence>
<evidence type="ECO:0000256" key="1">
    <source>
        <dbReference type="SAM" id="MobiDB-lite"/>
    </source>
</evidence>
<name>A0AAD5QK61_PARTN</name>
<reference evidence="2" key="1">
    <citation type="submission" date="2021-06" db="EMBL/GenBank/DDBJ databases">
        <title>Parelaphostrongylus tenuis whole genome reference sequence.</title>
        <authorList>
            <person name="Garwood T.J."/>
            <person name="Larsen P.A."/>
            <person name="Fountain-Jones N.M."/>
            <person name="Garbe J.R."/>
            <person name="Macchietto M.G."/>
            <person name="Kania S.A."/>
            <person name="Gerhold R.W."/>
            <person name="Richards J.E."/>
            <person name="Wolf T.M."/>
        </authorList>
    </citation>
    <scope>NUCLEOTIDE SEQUENCE</scope>
    <source>
        <strain evidence="2">MNPRO001-30</strain>
        <tissue evidence="2">Meninges</tissue>
    </source>
</reference>
<sequence length="91" mass="10110">MTLESSELPLAFLLAKQLGENQTPSISGGIKKDDKRSYDRTMSEVNKVDSALLQEVEKMRSKLKSYEDFGPGKDGAEKMNTAEQAAKQKSR</sequence>
<dbReference type="AlphaFoldDB" id="A0AAD5QK61"/>
<organism evidence="2 4">
    <name type="scientific">Parelaphostrongylus tenuis</name>
    <name type="common">Meningeal worm</name>
    <dbReference type="NCBI Taxonomy" id="148309"/>
    <lineage>
        <taxon>Eukaryota</taxon>
        <taxon>Metazoa</taxon>
        <taxon>Ecdysozoa</taxon>
        <taxon>Nematoda</taxon>
        <taxon>Chromadorea</taxon>
        <taxon>Rhabditida</taxon>
        <taxon>Rhabditina</taxon>
        <taxon>Rhabditomorpha</taxon>
        <taxon>Strongyloidea</taxon>
        <taxon>Metastrongylidae</taxon>
        <taxon>Parelaphostrongylus</taxon>
    </lineage>
</organism>
<accession>A0AAD5QK61</accession>
<gene>
    <name evidence="2" type="ORF">KIN20_008913</name>
    <name evidence="3" type="ORF">KIN20_008915</name>
</gene>
<dbReference type="Proteomes" id="UP001196413">
    <property type="component" value="Unassembled WGS sequence"/>
</dbReference>
<comment type="caution">
    <text evidence="2">The sequence shown here is derived from an EMBL/GenBank/DDBJ whole genome shotgun (WGS) entry which is preliminary data.</text>
</comment>
<protein>
    <submittedName>
        <fullName evidence="2">Uncharacterized protein</fullName>
    </submittedName>
</protein>
<feature type="compositionally biased region" description="Basic and acidic residues" evidence="1">
    <location>
        <begin position="64"/>
        <end position="77"/>
    </location>
</feature>
<keyword evidence="4" id="KW-1185">Reference proteome</keyword>